<feature type="transmembrane region" description="Helical" evidence="6">
    <location>
        <begin position="39"/>
        <end position="59"/>
    </location>
</feature>
<feature type="domain" description="EamA" evidence="7">
    <location>
        <begin position="13"/>
        <end position="144"/>
    </location>
</feature>
<dbReference type="Pfam" id="PF00892">
    <property type="entry name" value="EamA"/>
    <property type="match status" value="1"/>
</dbReference>
<accession>A0A382N5A1</accession>
<evidence type="ECO:0000256" key="2">
    <source>
        <dbReference type="ARBA" id="ARBA00022475"/>
    </source>
</evidence>
<comment type="subcellular location">
    <subcellularLocation>
        <location evidence="1">Cell membrane</location>
        <topology evidence="1">Multi-pass membrane protein</topology>
    </subcellularLocation>
</comment>
<protein>
    <recommendedName>
        <fullName evidence="7">EamA domain-containing protein</fullName>
    </recommendedName>
</protein>
<evidence type="ECO:0000256" key="4">
    <source>
        <dbReference type="ARBA" id="ARBA00022989"/>
    </source>
</evidence>
<evidence type="ECO:0000256" key="3">
    <source>
        <dbReference type="ARBA" id="ARBA00022692"/>
    </source>
</evidence>
<dbReference type="AlphaFoldDB" id="A0A382N5A1"/>
<keyword evidence="3 6" id="KW-0812">Transmembrane</keyword>
<feature type="non-terminal residue" evidence="8">
    <location>
        <position position="205"/>
    </location>
</feature>
<evidence type="ECO:0000313" key="8">
    <source>
        <dbReference type="EMBL" id="SVC55950.1"/>
    </source>
</evidence>
<dbReference type="SUPFAM" id="SSF103481">
    <property type="entry name" value="Multidrug resistance efflux transporter EmrE"/>
    <property type="match status" value="1"/>
</dbReference>
<keyword evidence="2" id="KW-1003">Cell membrane</keyword>
<feature type="transmembrane region" description="Helical" evidence="6">
    <location>
        <begin position="184"/>
        <end position="202"/>
    </location>
</feature>
<name>A0A382N5A1_9ZZZZ</name>
<dbReference type="GO" id="GO:0005886">
    <property type="term" value="C:plasma membrane"/>
    <property type="evidence" value="ECO:0007669"/>
    <property type="project" value="UniProtKB-SubCell"/>
</dbReference>
<evidence type="ECO:0000256" key="1">
    <source>
        <dbReference type="ARBA" id="ARBA00004651"/>
    </source>
</evidence>
<keyword evidence="5 6" id="KW-0472">Membrane</keyword>
<dbReference type="InterPro" id="IPR000620">
    <property type="entry name" value="EamA_dom"/>
</dbReference>
<feature type="transmembrane region" description="Helical" evidence="6">
    <location>
        <begin position="130"/>
        <end position="146"/>
    </location>
</feature>
<evidence type="ECO:0000259" key="7">
    <source>
        <dbReference type="Pfam" id="PF00892"/>
    </source>
</evidence>
<feature type="transmembrane region" description="Helical" evidence="6">
    <location>
        <begin position="99"/>
        <end position="118"/>
    </location>
</feature>
<feature type="transmembrane region" description="Helical" evidence="6">
    <location>
        <begin position="71"/>
        <end position="93"/>
    </location>
</feature>
<dbReference type="InterPro" id="IPR050638">
    <property type="entry name" value="AA-Vitamin_Transporters"/>
</dbReference>
<gene>
    <name evidence="8" type="ORF">METZ01_LOCUS308804</name>
</gene>
<evidence type="ECO:0000256" key="5">
    <source>
        <dbReference type="ARBA" id="ARBA00023136"/>
    </source>
</evidence>
<keyword evidence="4 6" id="KW-1133">Transmembrane helix</keyword>
<reference evidence="8" key="1">
    <citation type="submission" date="2018-05" db="EMBL/GenBank/DDBJ databases">
        <authorList>
            <person name="Lanie J.A."/>
            <person name="Ng W.-L."/>
            <person name="Kazmierczak K.M."/>
            <person name="Andrzejewski T.M."/>
            <person name="Davidsen T.M."/>
            <person name="Wayne K.J."/>
            <person name="Tettelin H."/>
            <person name="Glass J.I."/>
            <person name="Rusch D."/>
            <person name="Podicherti R."/>
            <person name="Tsui H.-C.T."/>
            <person name="Winkler M.E."/>
        </authorList>
    </citation>
    <scope>NUCLEOTIDE SEQUENCE</scope>
</reference>
<dbReference type="EMBL" id="UINC01097875">
    <property type="protein sequence ID" value="SVC55950.1"/>
    <property type="molecule type" value="Genomic_DNA"/>
</dbReference>
<evidence type="ECO:0000256" key="6">
    <source>
        <dbReference type="SAM" id="Phobius"/>
    </source>
</evidence>
<dbReference type="InterPro" id="IPR037185">
    <property type="entry name" value="EmrE-like"/>
</dbReference>
<dbReference type="PANTHER" id="PTHR32322">
    <property type="entry name" value="INNER MEMBRANE TRANSPORTER"/>
    <property type="match status" value="1"/>
</dbReference>
<proteinExistence type="predicted"/>
<organism evidence="8">
    <name type="scientific">marine metagenome</name>
    <dbReference type="NCBI Taxonomy" id="408172"/>
    <lineage>
        <taxon>unclassified sequences</taxon>
        <taxon>metagenomes</taxon>
        <taxon>ecological metagenomes</taxon>
    </lineage>
</organism>
<dbReference type="PANTHER" id="PTHR32322:SF18">
    <property type="entry name" value="S-ADENOSYLMETHIONINE_S-ADENOSYLHOMOCYSTEINE TRANSPORTER"/>
    <property type="match status" value="1"/>
</dbReference>
<sequence length="205" mass="22292">MFLKALRFFFPWVLILCLGIAWGLSFSLAKIAVNNGADPLTLTVWQSFLAGIMLMVLMLFGRIRLPFEKGLLGLCMVIAVCGFIIPGVSFYYAAPHVQAGVLSITVTLVPILTYAISIPLGLEKPEIKRIIGLVLGSLAILLIVIPENSLPETKAIPWILLSCLGSAFYALEGIVIATKMPEKLNPIGVACIGNFLAVFFLWPML</sequence>
<feature type="transmembrane region" description="Helical" evidence="6">
    <location>
        <begin position="158"/>
        <end position="177"/>
    </location>
</feature>